<protein>
    <submittedName>
        <fullName evidence="1">Pleiotropic drug resistance ABC transporter</fullName>
    </submittedName>
</protein>
<gene>
    <name evidence="1" type="ORF">BV25DRAFT_1825532</name>
</gene>
<proteinExistence type="predicted"/>
<reference evidence="1" key="2">
    <citation type="journal article" date="2022" name="New Phytol.">
        <title>Evolutionary transition to the ectomycorrhizal habit in the genomes of a hyperdiverse lineage of mushroom-forming fungi.</title>
        <authorList>
            <person name="Looney B."/>
            <person name="Miyauchi S."/>
            <person name="Morin E."/>
            <person name="Drula E."/>
            <person name="Courty P.E."/>
            <person name="Kohler A."/>
            <person name="Kuo A."/>
            <person name="LaButti K."/>
            <person name="Pangilinan J."/>
            <person name="Lipzen A."/>
            <person name="Riley R."/>
            <person name="Andreopoulos W."/>
            <person name="He G."/>
            <person name="Johnson J."/>
            <person name="Nolan M."/>
            <person name="Tritt A."/>
            <person name="Barry K.W."/>
            <person name="Grigoriev I.V."/>
            <person name="Nagy L.G."/>
            <person name="Hibbett D."/>
            <person name="Henrissat B."/>
            <person name="Matheny P.B."/>
            <person name="Labbe J."/>
            <person name="Martin F.M."/>
        </authorList>
    </citation>
    <scope>NUCLEOTIDE SEQUENCE</scope>
    <source>
        <strain evidence="1">HHB10654</strain>
    </source>
</reference>
<keyword evidence="2" id="KW-1185">Reference proteome</keyword>
<name>A0ACB8T221_9AGAM</name>
<dbReference type="Proteomes" id="UP000814140">
    <property type="component" value="Unassembled WGS sequence"/>
</dbReference>
<evidence type="ECO:0000313" key="1">
    <source>
        <dbReference type="EMBL" id="KAI0062527.1"/>
    </source>
</evidence>
<accession>A0ACB8T221</accession>
<organism evidence="1 2">
    <name type="scientific">Artomyces pyxidatus</name>
    <dbReference type="NCBI Taxonomy" id="48021"/>
    <lineage>
        <taxon>Eukaryota</taxon>
        <taxon>Fungi</taxon>
        <taxon>Dikarya</taxon>
        <taxon>Basidiomycota</taxon>
        <taxon>Agaricomycotina</taxon>
        <taxon>Agaricomycetes</taxon>
        <taxon>Russulales</taxon>
        <taxon>Auriscalpiaceae</taxon>
        <taxon>Artomyces</taxon>
    </lineage>
</organism>
<sequence>MSTSNEPDHELIAITEDDAAPASPVVPQHHALPEPPASPPSSFPAKALKRHHAAASHSAVELDYFDRPGVGELRRELTRMSQDTQRAPKHSKGSNSLPNSNSETTLNFPLSGPFDFEKTLRGIMKRREASGVQGRELGVVFRNLRVVGLGSAASHQTTFGSLFDPRNIPGAIHNSRNPPLRDILSGFEGSVRPGEMLLVLGSPGSGCSTLLKTLANQRHEYHSVEGEVQYDAFSPQEIAKHYRGDVVYCPEDDVHFPTLTVDETLRFAAKMRAPHNRIENTSRKDYITHITDILQTIFGLRHVKKTPVGDAAIRGVSGGEKKRVSISEALALRALITAWDNSTRGLDASTALEFVRALRIATDVARLSTIVTIYQAGESLYQHFDKVCVVYEGRMAYFGRAEEARQYFIDMGYEPVDRQTTADFLVAVTDPNGRKVREGYETRVPRTAAEFAERFLASDAGADNREDMKTRAAEDDAARKHAYRQSVIAEHASTQSKKSPYTISIPMQMRAVALRRIQIIKGNLATEITLMMTFVLQAIINGTVFFNLKESTADFFSRGGILFFSLLFAALSSMAEIPALFGQRPIVVRHAKAAMYHPFIEATALTLVDIPITFVTIMLFSVILYFLVHLQRTASQFFIFFVFLFAMTLTMKAWFRAVAAALGSPAPAQTVAGILLLGLVLYTGYTIPRPSMIGALRWITYINPLRYGFEGIVTNEFHTLNGTCASLVPSGPGYENVSIVNQVCTTVGSLPGQAFVDGNRFVELSYEYSYSHLWRNFGIVLGFGVGFVAILLTFTEYNTKIAGETAVTLFKRGSNPTVLREAEEKAGIAPIDEEKGSAAAGGTAHGSVAEETEALKDAVAMTDVFTWEHLQYDVPVGHGEMRRLLDDVTGYVAPGKLTALMGESGAGKTTLLNVLAQRTTSGVVHGDRLVNGYPLPADFQAQTGYCQQMDTHMGETTVREALLFSAKLRQPPAVPLEEKEAYVDQVLKMCGLEAYADAIVGSLGVEHKKRTTIGVELAAKPKLLLFLDEPTSGLDSQSAWAIVSFLRKLADHGQAILCTIHQPSGELFQSFDRLLLLRKGGQTVYFGDIGENSRTMLDYFHARGGYECPPEANPAEYILDVIGAGATASTDIDWHQAWKQSDEGKGLEKEMASILEEGRRTRKIDTEQHSEFSTSWPFQVRTLLRRELTRHWRDPSYLMAKLMLNITGALFIGFTFFKAKHSIQGTQNKIFAVFMSTILSAPLSNQIQIPFIHTRNIYEIRERPSRMYSWTALLTAQFIGELPFNIIGSSVYFLIWFWLVALPSSRGGYTYLMLGVTFPVYYTSLAQAVSAMSPNPEIAALLFSFLFSFVVTFNGVLQPYKHLGWWQWMYRLSPYTYLIEGLVGQAVGREQVQCAPVEYALLNPPSGQTCSSYLNTFMSVFGGYVTNPNATENCQFCSISSTDTFLYNSFNIFYSHHWRNFGFMWIYIGFNIIMIYVLTYIFRIHGIKSFFSGVRGLFRRKAS</sequence>
<dbReference type="EMBL" id="MU277207">
    <property type="protein sequence ID" value="KAI0062527.1"/>
    <property type="molecule type" value="Genomic_DNA"/>
</dbReference>
<reference evidence="1" key="1">
    <citation type="submission" date="2021-03" db="EMBL/GenBank/DDBJ databases">
        <authorList>
            <consortium name="DOE Joint Genome Institute"/>
            <person name="Ahrendt S."/>
            <person name="Looney B.P."/>
            <person name="Miyauchi S."/>
            <person name="Morin E."/>
            <person name="Drula E."/>
            <person name="Courty P.E."/>
            <person name="Chicoki N."/>
            <person name="Fauchery L."/>
            <person name="Kohler A."/>
            <person name="Kuo A."/>
            <person name="Labutti K."/>
            <person name="Pangilinan J."/>
            <person name="Lipzen A."/>
            <person name="Riley R."/>
            <person name="Andreopoulos W."/>
            <person name="He G."/>
            <person name="Johnson J."/>
            <person name="Barry K.W."/>
            <person name="Grigoriev I.V."/>
            <person name="Nagy L."/>
            <person name="Hibbett D."/>
            <person name="Henrissat B."/>
            <person name="Matheny P.B."/>
            <person name="Labbe J."/>
            <person name="Martin F."/>
        </authorList>
    </citation>
    <scope>NUCLEOTIDE SEQUENCE</scope>
    <source>
        <strain evidence="1">HHB10654</strain>
    </source>
</reference>
<comment type="caution">
    <text evidence="1">The sequence shown here is derived from an EMBL/GenBank/DDBJ whole genome shotgun (WGS) entry which is preliminary data.</text>
</comment>
<evidence type="ECO:0000313" key="2">
    <source>
        <dbReference type="Proteomes" id="UP000814140"/>
    </source>
</evidence>